<accession>A0A5N8VXS4</accession>
<gene>
    <name evidence="4" type="ORF">FNH04_02670</name>
</gene>
<dbReference type="AlphaFoldDB" id="A0A5N8VXS4"/>
<dbReference type="Pfam" id="PF23636">
    <property type="entry name" value="DUF7144"/>
    <property type="match status" value="1"/>
</dbReference>
<evidence type="ECO:0000259" key="3">
    <source>
        <dbReference type="Pfam" id="PF23636"/>
    </source>
</evidence>
<feature type="domain" description="DUF7144" evidence="3">
    <location>
        <begin position="40"/>
        <end position="84"/>
    </location>
</feature>
<evidence type="ECO:0000313" key="5">
    <source>
        <dbReference type="Proteomes" id="UP000326979"/>
    </source>
</evidence>
<name>A0A5N8VXS4_9ACTN</name>
<proteinExistence type="predicted"/>
<keyword evidence="5" id="KW-1185">Reference proteome</keyword>
<evidence type="ECO:0000256" key="2">
    <source>
        <dbReference type="SAM" id="Phobius"/>
    </source>
</evidence>
<evidence type="ECO:0000256" key="1">
    <source>
        <dbReference type="SAM" id="MobiDB-lite"/>
    </source>
</evidence>
<organism evidence="4 5">
    <name type="scientific">Streptomyces phyllanthi</name>
    <dbReference type="NCBI Taxonomy" id="1803180"/>
    <lineage>
        <taxon>Bacteria</taxon>
        <taxon>Bacillati</taxon>
        <taxon>Actinomycetota</taxon>
        <taxon>Actinomycetes</taxon>
        <taxon>Kitasatosporales</taxon>
        <taxon>Streptomycetaceae</taxon>
        <taxon>Streptomyces</taxon>
    </lineage>
</organism>
<reference evidence="4 5" key="1">
    <citation type="submission" date="2019-07" db="EMBL/GenBank/DDBJ databases">
        <title>New species of Amycolatopsis and Streptomyces.</title>
        <authorList>
            <person name="Duangmal K."/>
            <person name="Teo W.F.A."/>
            <person name="Lipun K."/>
        </authorList>
    </citation>
    <scope>NUCLEOTIDE SEQUENCE [LARGE SCALE GENOMIC DNA]</scope>
    <source>
        <strain evidence="4 5">TISTR 2346</strain>
    </source>
</reference>
<keyword evidence="2" id="KW-0472">Membrane</keyword>
<keyword evidence="2" id="KW-1133">Transmembrane helix</keyword>
<dbReference type="EMBL" id="VJZE01000008">
    <property type="protein sequence ID" value="MPY38894.1"/>
    <property type="molecule type" value="Genomic_DNA"/>
</dbReference>
<feature type="transmembrane region" description="Helical" evidence="2">
    <location>
        <begin position="64"/>
        <end position="82"/>
    </location>
</feature>
<feature type="region of interest" description="Disordered" evidence="1">
    <location>
        <begin position="1"/>
        <end position="34"/>
    </location>
</feature>
<dbReference type="RefSeq" id="WP_152779920.1">
    <property type="nucleotide sequence ID" value="NZ_BAABEQ010000019.1"/>
</dbReference>
<comment type="caution">
    <text evidence="4">The sequence shown here is derived from an EMBL/GenBank/DDBJ whole genome shotgun (WGS) entry which is preliminary data.</text>
</comment>
<dbReference type="OrthoDB" id="4482242at2"/>
<evidence type="ECO:0000313" key="4">
    <source>
        <dbReference type="EMBL" id="MPY38894.1"/>
    </source>
</evidence>
<sequence length="89" mass="9982">MGRHDHRSPATAHGPAEPRLTSNVPRLQAAPPRREPWNPARAVAVVLAELSMLANFVWLPYQPVWSITLIVIDGFIIWALCAPRREARP</sequence>
<protein>
    <recommendedName>
        <fullName evidence="3">DUF7144 domain-containing protein</fullName>
    </recommendedName>
</protein>
<keyword evidence="2" id="KW-0812">Transmembrane</keyword>
<dbReference type="InterPro" id="IPR055568">
    <property type="entry name" value="DUF7144"/>
</dbReference>
<dbReference type="Proteomes" id="UP000326979">
    <property type="component" value="Unassembled WGS sequence"/>
</dbReference>